<feature type="transmembrane region" description="Helical" evidence="1">
    <location>
        <begin position="12"/>
        <end position="32"/>
    </location>
</feature>
<dbReference type="EMBL" id="KZ821467">
    <property type="protein sequence ID" value="PYH32543.1"/>
    <property type="molecule type" value="Genomic_DNA"/>
</dbReference>
<dbReference type="RefSeq" id="XP_025478021.1">
    <property type="nucleotide sequence ID" value="XM_025617803.1"/>
</dbReference>
<evidence type="ECO:0000313" key="2">
    <source>
        <dbReference type="EMBL" id="PYH32543.1"/>
    </source>
</evidence>
<keyword evidence="1" id="KW-1133">Transmembrane helix</keyword>
<accession>A0A318YIY6</accession>
<keyword evidence="1" id="KW-0812">Transmembrane</keyword>
<evidence type="ECO:0000313" key="3">
    <source>
        <dbReference type="Proteomes" id="UP000247647"/>
    </source>
</evidence>
<keyword evidence="3" id="KW-1185">Reference proteome</keyword>
<protein>
    <submittedName>
        <fullName evidence="2">Uncharacterized protein</fullName>
    </submittedName>
</protein>
<evidence type="ECO:0000256" key="1">
    <source>
        <dbReference type="SAM" id="Phobius"/>
    </source>
</evidence>
<organism evidence="2 3">
    <name type="scientific">Aspergillus neoniger (strain CBS 115656)</name>
    <dbReference type="NCBI Taxonomy" id="1448310"/>
    <lineage>
        <taxon>Eukaryota</taxon>
        <taxon>Fungi</taxon>
        <taxon>Dikarya</taxon>
        <taxon>Ascomycota</taxon>
        <taxon>Pezizomycotina</taxon>
        <taxon>Eurotiomycetes</taxon>
        <taxon>Eurotiomycetidae</taxon>
        <taxon>Eurotiales</taxon>
        <taxon>Aspergillaceae</taxon>
        <taxon>Aspergillus</taxon>
        <taxon>Aspergillus subgen. Circumdati</taxon>
    </lineage>
</organism>
<feature type="transmembrane region" description="Helical" evidence="1">
    <location>
        <begin position="52"/>
        <end position="77"/>
    </location>
</feature>
<sequence length="108" mass="12175">MHCLFRSAPSPILSLFSLSFSLSSHFAFFFFLHPIPLPLFDFFFPLFPFFSLPIYFLLFCCVVGGFHPLTLTLTFALPSLPRSFSLFPAITRTPNCLLPSLSSPSAFL</sequence>
<name>A0A318YIY6_ASPNB</name>
<dbReference type="AlphaFoldDB" id="A0A318YIY6"/>
<reference evidence="2" key="1">
    <citation type="submission" date="2016-12" db="EMBL/GenBank/DDBJ databases">
        <title>The genomes of Aspergillus section Nigri reveals drivers in fungal speciation.</title>
        <authorList>
            <consortium name="DOE Joint Genome Institute"/>
            <person name="Vesth T.C."/>
            <person name="Nybo J."/>
            <person name="Theobald S."/>
            <person name="Brandl J."/>
            <person name="Frisvad J.C."/>
            <person name="Nielsen K.F."/>
            <person name="Lyhne E.K."/>
            <person name="Kogle M.E."/>
            <person name="Kuo A."/>
            <person name="Riley R."/>
            <person name="Clum A."/>
            <person name="Nolan M."/>
            <person name="Lipzen A."/>
            <person name="Salamov A."/>
            <person name="Henrissat B."/>
            <person name="Wiebenga A."/>
            <person name="De Vries R.P."/>
            <person name="Grigoriev I.V."/>
            <person name="Mortensen U.H."/>
            <person name="Andersen M.R."/>
            <person name="Baker S.E."/>
        </authorList>
    </citation>
    <scope>NUCLEOTIDE SEQUENCE [LARGE SCALE GENOMIC DNA]</scope>
    <source>
        <strain evidence="2">CBS 115656</strain>
    </source>
</reference>
<gene>
    <name evidence="2" type="ORF">BO87DRAFT_102754</name>
</gene>
<dbReference type="Proteomes" id="UP000247647">
    <property type="component" value="Unassembled WGS sequence"/>
</dbReference>
<keyword evidence="1" id="KW-0472">Membrane</keyword>
<proteinExistence type="predicted"/>
<dbReference type="GeneID" id="37120259"/>